<evidence type="ECO:0000313" key="8">
    <source>
        <dbReference type="EMBL" id="CRZ15596.1"/>
    </source>
</evidence>
<evidence type="ECO:0000313" key="9">
    <source>
        <dbReference type="Proteomes" id="UP000199147"/>
    </source>
</evidence>
<organism evidence="8 9">
    <name type="scientific">Mycolicibacterium neworleansense</name>
    <dbReference type="NCBI Taxonomy" id="146018"/>
    <lineage>
        <taxon>Bacteria</taxon>
        <taxon>Bacillati</taxon>
        <taxon>Actinomycetota</taxon>
        <taxon>Actinomycetes</taxon>
        <taxon>Mycobacteriales</taxon>
        <taxon>Mycobacteriaceae</taxon>
        <taxon>Mycolicibacterium</taxon>
    </lineage>
</organism>
<dbReference type="InterPro" id="IPR050491">
    <property type="entry name" value="AmpC-like"/>
</dbReference>
<evidence type="ECO:0000256" key="4">
    <source>
        <dbReference type="ARBA" id="ARBA00023251"/>
    </source>
</evidence>
<dbReference type="PANTHER" id="PTHR46825">
    <property type="entry name" value="D-ALANYL-D-ALANINE-CARBOXYPEPTIDASE/ENDOPEPTIDASE AMPH"/>
    <property type="match status" value="1"/>
</dbReference>
<keyword evidence="6" id="KW-0732">Signal</keyword>
<evidence type="ECO:0000256" key="2">
    <source>
        <dbReference type="ARBA" id="ARBA00007840"/>
    </source>
</evidence>
<dbReference type="Gene3D" id="3.40.710.10">
    <property type="entry name" value="DD-peptidase/beta-lactamase superfamily"/>
    <property type="match status" value="1"/>
</dbReference>
<comment type="catalytic activity">
    <reaction evidence="1 5">
        <text>a beta-lactam + H2O = a substituted beta-amino acid</text>
        <dbReference type="Rhea" id="RHEA:20401"/>
        <dbReference type="ChEBI" id="CHEBI:15377"/>
        <dbReference type="ChEBI" id="CHEBI:35627"/>
        <dbReference type="ChEBI" id="CHEBI:140347"/>
        <dbReference type="EC" id="3.5.2.6"/>
    </reaction>
</comment>
<feature type="chain" id="PRO_5039625839" description="Beta-lactamase" evidence="6">
    <location>
        <begin position="30"/>
        <end position="390"/>
    </location>
</feature>
<dbReference type="InterPro" id="IPR058136">
    <property type="entry name" value="AmpC"/>
</dbReference>
<dbReference type="EC" id="3.5.2.6" evidence="5"/>
<keyword evidence="9" id="KW-1185">Reference proteome</keyword>
<dbReference type="GO" id="GO:0046677">
    <property type="term" value="P:response to antibiotic"/>
    <property type="evidence" value="ECO:0007669"/>
    <property type="project" value="UniProtKB-UniRule"/>
</dbReference>
<dbReference type="PANTHER" id="PTHR46825:SF8">
    <property type="entry name" value="BETA-LACTAMASE-RELATED"/>
    <property type="match status" value="1"/>
</dbReference>
<evidence type="ECO:0000256" key="3">
    <source>
        <dbReference type="ARBA" id="ARBA00022801"/>
    </source>
</evidence>
<dbReference type="Proteomes" id="UP000199147">
    <property type="component" value="Unassembled WGS sequence"/>
</dbReference>
<dbReference type="GO" id="GO:0017001">
    <property type="term" value="P:antibiotic catabolic process"/>
    <property type="evidence" value="ECO:0007669"/>
    <property type="project" value="InterPro"/>
</dbReference>
<dbReference type="NCBIfam" id="NF033085">
    <property type="entry name" value="bla_class_C"/>
    <property type="match status" value="1"/>
</dbReference>
<comment type="similarity">
    <text evidence="2 5">Belongs to the class-C beta-lactamase family.</text>
</comment>
<dbReference type="InterPro" id="IPR001466">
    <property type="entry name" value="Beta-lactam-related"/>
</dbReference>
<dbReference type="AlphaFoldDB" id="A0A0H5RP73"/>
<name>A0A0H5RP73_9MYCO</name>
<dbReference type="GO" id="GO:0008800">
    <property type="term" value="F:beta-lactamase activity"/>
    <property type="evidence" value="ECO:0007669"/>
    <property type="project" value="UniProtKB-UniRule"/>
</dbReference>
<dbReference type="EMBL" id="CWKH01000001">
    <property type="protein sequence ID" value="CRZ15596.1"/>
    <property type="molecule type" value="Genomic_DNA"/>
</dbReference>
<feature type="signal peptide" evidence="6">
    <location>
        <begin position="1"/>
        <end position="29"/>
    </location>
</feature>
<dbReference type="InterPro" id="IPR012338">
    <property type="entry name" value="Beta-lactam/transpept-like"/>
</dbReference>
<dbReference type="GO" id="GO:0030288">
    <property type="term" value="C:outer membrane-bounded periplasmic space"/>
    <property type="evidence" value="ECO:0007669"/>
    <property type="project" value="InterPro"/>
</dbReference>
<dbReference type="Pfam" id="PF00144">
    <property type="entry name" value="Beta-lactamase"/>
    <property type="match status" value="1"/>
</dbReference>
<feature type="domain" description="Beta-lactamase-related" evidence="7">
    <location>
        <begin position="40"/>
        <end position="384"/>
    </location>
</feature>
<dbReference type="InterPro" id="IPR001586">
    <property type="entry name" value="Beta-lactam_class-C_AS"/>
</dbReference>
<sequence precursor="true">MLCDIRDSTKAAALLIVAVLLCASTGTTASASPDTLAAIVDRAFRPLMAQYDIPGMAVAVTVDGEQRYFDFGVADKQSGTPVTRDTIFEIGSVSKTFTATLASYAHALGRVSLADHPSTYMPELAGSAIDRADLLNLGTFTAGGLPLQFPPDITDDAQMPPYFQHWTPDAPPGQQRRYSNPSIGLLGHLTALAMNRDFSDLIEQQVFPKLRLHRSYIRVPQTEMDGYAWGYNADNEPVRVNPGVFDAEAYGVKSSAADLLRFVETNIAPDDLEAPMREAVEGTHIGYFKVGEMTQGLGWEQYPYPVTLERLLAGNSSTMAMQPNPATSLTPRPNGSPALFNKTGSTDGFGAYAVFVPDKRIGLVVLANKNYPIAARVTAAHAVIQELSNA</sequence>
<protein>
    <recommendedName>
        <fullName evidence="5">Beta-lactamase</fullName>
        <ecNumber evidence="5">3.5.2.6</ecNumber>
    </recommendedName>
</protein>
<keyword evidence="4 5" id="KW-0046">Antibiotic resistance</keyword>
<evidence type="ECO:0000256" key="6">
    <source>
        <dbReference type="SAM" id="SignalP"/>
    </source>
</evidence>
<evidence type="ECO:0000259" key="7">
    <source>
        <dbReference type="Pfam" id="PF00144"/>
    </source>
</evidence>
<evidence type="ECO:0000256" key="1">
    <source>
        <dbReference type="ARBA" id="ARBA00001526"/>
    </source>
</evidence>
<gene>
    <name evidence="8" type="primary">ampC</name>
    <name evidence="8" type="ORF">BN2156_02459</name>
</gene>
<evidence type="ECO:0000256" key="5">
    <source>
        <dbReference type="RuleBase" id="RU361140"/>
    </source>
</evidence>
<accession>A0A0H5RP73</accession>
<reference evidence="9" key="1">
    <citation type="submission" date="2015-07" db="EMBL/GenBank/DDBJ databases">
        <authorList>
            <person name="Urmite Genomes"/>
        </authorList>
    </citation>
    <scope>NUCLEOTIDE SEQUENCE [LARGE SCALE GENOMIC DNA]</scope>
    <source>
        <strain evidence="9">type strain: ATCC 49404</strain>
    </source>
</reference>
<proteinExistence type="inferred from homology"/>
<dbReference type="RefSeq" id="WP_090513960.1">
    <property type="nucleotide sequence ID" value="NZ_CWKH01000001.1"/>
</dbReference>
<dbReference type="OrthoDB" id="3171327at2"/>
<dbReference type="STRING" id="146018.BN2156_02459"/>
<dbReference type="SUPFAM" id="SSF56601">
    <property type="entry name" value="beta-lactamase/transpeptidase-like"/>
    <property type="match status" value="1"/>
</dbReference>
<dbReference type="PROSITE" id="PS00336">
    <property type="entry name" value="BETA_LACTAMASE_C"/>
    <property type="match status" value="1"/>
</dbReference>
<keyword evidence="3 5" id="KW-0378">Hydrolase</keyword>